<dbReference type="Pfam" id="PF01479">
    <property type="entry name" value="S4"/>
    <property type="match status" value="1"/>
</dbReference>
<dbReference type="SUPFAM" id="SSF55120">
    <property type="entry name" value="Pseudouridine synthase"/>
    <property type="match status" value="1"/>
</dbReference>
<sequence length="235" mass="26079">MERLDKLLASQGTWSRKDVKSLISKGLVSVNGAQEKKADRKVEETDIIAIDGKQLNVQKYLYLMMNKPPGYVSAVRDSLDKTVLELVPAEYKRKNLFPAGRLDKDTTGMIIITDDGAMAHDILSPKNHVPKSYIVTIDIPLTPVMSERFAAGIELNDGICRPAVLEILCSTTGKVTLEEGRYHQIKRMFGCCGAKVTALKRVSMGALQLDGTLPEGQCRPLTEDELILLQRKCYN</sequence>
<dbReference type="SMART" id="SM00363">
    <property type="entry name" value="S4"/>
    <property type="match status" value="1"/>
</dbReference>
<dbReference type="InterPro" id="IPR050343">
    <property type="entry name" value="RsuA_PseudoU_synthase"/>
</dbReference>
<dbReference type="CDD" id="cd02553">
    <property type="entry name" value="PseudoU_synth_RsuA"/>
    <property type="match status" value="1"/>
</dbReference>
<name>A0A1M6JJN2_9FIRM</name>
<dbReference type="STRING" id="1122934.SAMN02745691_02019"/>
<dbReference type="Gene3D" id="3.30.70.1560">
    <property type="entry name" value="Alpha-L RNA-binding motif"/>
    <property type="match status" value="1"/>
</dbReference>
<evidence type="ECO:0000313" key="5">
    <source>
        <dbReference type="Proteomes" id="UP000184342"/>
    </source>
</evidence>
<dbReference type="NCBIfam" id="TIGR00093">
    <property type="entry name" value="pseudouridine synthase"/>
    <property type="match status" value="1"/>
</dbReference>
<dbReference type="Proteomes" id="UP000184342">
    <property type="component" value="Unassembled WGS sequence"/>
</dbReference>
<dbReference type="RefSeq" id="WP_073994284.1">
    <property type="nucleotide sequence ID" value="NZ_FQYT01000022.1"/>
</dbReference>
<dbReference type="Gene3D" id="3.30.70.580">
    <property type="entry name" value="Pseudouridine synthase I, catalytic domain, N-terminal subdomain"/>
    <property type="match status" value="1"/>
</dbReference>
<dbReference type="InterPro" id="IPR036986">
    <property type="entry name" value="S4_RNA-bd_sf"/>
</dbReference>
<dbReference type="PANTHER" id="PTHR47683">
    <property type="entry name" value="PSEUDOURIDINE SYNTHASE FAMILY PROTEIN-RELATED"/>
    <property type="match status" value="1"/>
</dbReference>
<evidence type="ECO:0000313" key="4">
    <source>
        <dbReference type="EMBL" id="SHJ46941.1"/>
    </source>
</evidence>
<organism evidence="4 5">
    <name type="scientific">Parasporobacterium paucivorans DSM 15970</name>
    <dbReference type="NCBI Taxonomy" id="1122934"/>
    <lineage>
        <taxon>Bacteria</taxon>
        <taxon>Bacillati</taxon>
        <taxon>Bacillota</taxon>
        <taxon>Clostridia</taxon>
        <taxon>Lachnospirales</taxon>
        <taxon>Lachnospiraceae</taxon>
        <taxon>Parasporobacterium</taxon>
    </lineage>
</organism>
<keyword evidence="1" id="KW-0413">Isomerase</keyword>
<evidence type="ECO:0000256" key="1">
    <source>
        <dbReference type="ARBA" id="ARBA00023235"/>
    </source>
</evidence>
<dbReference type="AlphaFoldDB" id="A0A1M6JJN2"/>
<evidence type="ECO:0000256" key="2">
    <source>
        <dbReference type="PROSITE-ProRule" id="PRU00182"/>
    </source>
</evidence>
<accession>A0A1M6JJN2</accession>
<dbReference type="InterPro" id="IPR020103">
    <property type="entry name" value="PsdUridine_synth_cat_dom_sf"/>
</dbReference>
<dbReference type="CDD" id="cd00165">
    <property type="entry name" value="S4"/>
    <property type="match status" value="1"/>
</dbReference>
<dbReference type="Pfam" id="PF00849">
    <property type="entry name" value="PseudoU_synth_2"/>
    <property type="match status" value="1"/>
</dbReference>
<dbReference type="PROSITE" id="PS50889">
    <property type="entry name" value="S4"/>
    <property type="match status" value="1"/>
</dbReference>
<dbReference type="EMBL" id="FQYT01000022">
    <property type="protein sequence ID" value="SHJ46941.1"/>
    <property type="molecule type" value="Genomic_DNA"/>
</dbReference>
<dbReference type="InterPro" id="IPR000748">
    <property type="entry name" value="PsdUridine_synth_RsuA/RluB/E/F"/>
</dbReference>
<gene>
    <name evidence="4" type="ORF">SAMN02745691_02019</name>
</gene>
<dbReference type="SUPFAM" id="SSF55174">
    <property type="entry name" value="Alpha-L RNA-binding motif"/>
    <property type="match status" value="1"/>
</dbReference>
<evidence type="ECO:0000259" key="3">
    <source>
        <dbReference type="SMART" id="SM00363"/>
    </source>
</evidence>
<dbReference type="GO" id="GO:0120159">
    <property type="term" value="F:rRNA pseudouridine synthase activity"/>
    <property type="evidence" value="ECO:0007669"/>
    <property type="project" value="UniProtKB-ARBA"/>
</dbReference>
<dbReference type="OrthoDB" id="9807213at2"/>
<dbReference type="GO" id="GO:0000455">
    <property type="term" value="P:enzyme-directed rRNA pseudouridine synthesis"/>
    <property type="evidence" value="ECO:0007669"/>
    <property type="project" value="UniProtKB-ARBA"/>
</dbReference>
<dbReference type="PANTHER" id="PTHR47683:SF4">
    <property type="entry name" value="PSEUDOURIDINE SYNTHASE"/>
    <property type="match status" value="1"/>
</dbReference>
<dbReference type="InterPro" id="IPR002942">
    <property type="entry name" value="S4_RNA-bd"/>
</dbReference>
<dbReference type="GO" id="GO:0003723">
    <property type="term" value="F:RNA binding"/>
    <property type="evidence" value="ECO:0007669"/>
    <property type="project" value="UniProtKB-KW"/>
</dbReference>
<dbReference type="InterPro" id="IPR006145">
    <property type="entry name" value="PsdUridine_synth_RsuA/RluA"/>
</dbReference>
<keyword evidence="2" id="KW-0694">RNA-binding</keyword>
<protein>
    <submittedName>
        <fullName evidence="4">Ribosomal small subunit pseudouridine synthase A</fullName>
    </submittedName>
</protein>
<feature type="domain" description="RNA-binding S4" evidence="3">
    <location>
        <begin position="2"/>
        <end position="63"/>
    </location>
</feature>
<dbReference type="InterPro" id="IPR042092">
    <property type="entry name" value="PsdUridine_s_RsuA/RluB/E/F_cat"/>
</dbReference>
<dbReference type="Gene3D" id="3.10.290.10">
    <property type="entry name" value="RNA-binding S4 domain"/>
    <property type="match status" value="1"/>
</dbReference>
<dbReference type="InterPro" id="IPR020094">
    <property type="entry name" value="TruA/RsuA/RluB/E/F_N"/>
</dbReference>
<keyword evidence="5" id="KW-1185">Reference proteome</keyword>
<reference evidence="4 5" key="1">
    <citation type="submission" date="2016-11" db="EMBL/GenBank/DDBJ databases">
        <authorList>
            <person name="Jaros S."/>
            <person name="Januszkiewicz K."/>
            <person name="Wedrychowicz H."/>
        </authorList>
    </citation>
    <scope>NUCLEOTIDE SEQUENCE [LARGE SCALE GENOMIC DNA]</scope>
    <source>
        <strain evidence="4 5">DSM 15970</strain>
    </source>
</reference>
<proteinExistence type="predicted"/>